<dbReference type="EMBL" id="CAJHUC010000442">
    <property type="protein sequence ID" value="CAD7696174.1"/>
    <property type="molecule type" value="Genomic_DNA"/>
</dbReference>
<feature type="non-terminal residue" evidence="1">
    <location>
        <position position="84"/>
    </location>
</feature>
<reference evidence="1" key="1">
    <citation type="submission" date="2020-12" db="EMBL/GenBank/DDBJ databases">
        <authorList>
            <person name="Iha C."/>
        </authorList>
    </citation>
    <scope>NUCLEOTIDE SEQUENCE</scope>
</reference>
<dbReference type="AlphaFoldDB" id="A0A8S1IM88"/>
<protein>
    <submittedName>
        <fullName evidence="1">Uncharacterized protein</fullName>
    </submittedName>
</protein>
<comment type="caution">
    <text evidence="1">The sequence shown here is derived from an EMBL/GenBank/DDBJ whole genome shotgun (WGS) entry which is preliminary data.</text>
</comment>
<proteinExistence type="predicted"/>
<evidence type="ECO:0000313" key="2">
    <source>
        <dbReference type="Proteomes" id="UP000708148"/>
    </source>
</evidence>
<evidence type="ECO:0000313" key="1">
    <source>
        <dbReference type="EMBL" id="CAD7696174.1"/>
    </source>
</evidence>
<sequence>MAGDGRDCGEAIWVHPDGGSGRRRIVREGPAHVVLIDPPCLVAGRACAVDVRMSRDVDAKLVGVDRDGQPMAGVLVSTEVGRKF</sequence>
<dbReference type="Proteomes" id="UP000708148">
    <property type="component" value="Unassembled WGS sequence"/>
</dbReference>
<accession>A0A8S1IM88</accession>
<keyword evidence="2" id="KW-1185">Reference proteome</keyword>
<organism evidence="1 2">
    <name type="scientific">Ostreobium quekettii</name>
    <dbReference type="NCBI Taxonomy" id="121088"/>
    <lineage>
        <taxon>Eukaryota</taxon>
        <taxon>Viridiplantae</taxon>
        <taxon>Chlorophyta</taxon>
        <taxon>core chlorophytes</taxon>
        <taxon>Ulvophyceae</taxon>
        <taxon>TCBD clade</taxon>
        <taxon>Bryopsidales</taxon>
        <taxon>Ostreobineae</taxon>
        <taxon>Ostreobiaceae</taxon>
        <taxon>Ostreobium</taxon>
    </lineage>
</organism>
<gene>
    <name evidence="1" type="ORF">OSTQU699_LOCUS1535</name>
</gene>
<name>A0A8S1IM88_9CHLO</name>